<dbReference type="Proteomes" id="UP000245252">
    <property type="component" value="Unassembled WGS sequence"/>
</dbReference>
<dbReference type="CDD" id="cd00540">
    <property type="entry name" value="AAG"/>
    <property type="match status" value="1"/>
</dbReference>
<dbReference type="OrthoDB" id="9794313at2"/>
<dbReference type="GO" id="GO:0003677">
    <property type="term" value="F:DNA binding"/>
    <property type="evidence" value="ECO:0007669"/>
    <property type="project" value="InterPro"/>
</dbReference>
<keyword evidence="2 5" id="KW-0227">DNA damage</keyword>
<evidence type="ECO:0000256" key="1">
    <source>
        <dbReference type="ARBA" id="ARBA00009232"/>
    </source>
</evidence>
<dbReference type="HAMAP" id="MF_00527">
    <property type="entry name" value="3MGH"/>
    <property type="match status" value="1"/>
</dbReference>
<reference evidence="6 7" key="1">
    <citation type="submission" date="2018-05" db="EMBL/GenBank/DDBJ databases">
        <title>The draft genome of strain NS-104.</title>
        <authorList>
            <person name="Hang P."/>
            <person name="Jiang J."/>
        </authorList>
    </citation>
    <scope>NUCLEOTIDE SEQUENCE [LARGE SCALE GENOMIC DNA]</scope>
    <source>
        <strain evidence="6 7">NS-104</strain>
    </source>
</reference>
<dbReference type="EC" id="3.2.2.-" evidence="5"/>
<dbReference type="PANTHER" id="PTHR10429">
    <property type="entry name" value="DNA-3-METHYLADENINE GLYCOSYLASE"/>
    <property type="match status" value="1"/>
</dbReference>
<dbReference type="RefSeq" id="WP_109458688.1">
    <property type="nucleotide sequence ID" value="NZ_QFBC01000005.1"/>
</dbReference>
<name>A0A2U2DQP6_9HYPH</name>
<dbReference type="InterPro" id="IPR011034">
    <property type="entry name" value="Formyl_transferase-like_C_sf"/>
</dbReference>
<keyword evidence="3 5" id="KW-0378">Hydrolase</keyword>
<dbReference type="GO" id="GO:0003905">
    <property type="term" value="F:alkylbase DNA N-glycosylase activity"/>
    <property type="evidence" value="ECO:0007669"/>
    <property type="project" value="InterPro"/>
</dbReference>
<sequence>MTSSPSSKADDTLNAFFARDAVEVARELIGWQVAVEGVGGIVVETEAYRPDDEASHSFRGPTNRNAAMFGPAGHAYVYRSYGIHWCLNFVCLPGSAVLIRALQPTLGLADMQKRRGTDDLRKLCSGPGKLCAALGIDITRDGLPLDSPPFLLTAGQAEHVLSGPRIGISRNIAAPWRFGLAGSAFISRRFAPAAP</sequence>
<evidence type="ECO:0000256" key="3">
    <source>
        <dbReference type="ARBA" id="ARBA00022801"/>
    </source>
</evidence>
<evidence type="ECO:0000256" key="5">
    <source>
        <dbReference type="HAMAP-Rule" id="MF_00527"/>
    </source>
</evidence>
<dbReference type="NCBIfam" id="NF002003">
    <property type="entry name" value="PRK00802.1-3"/>
    <property type="match status" value="1"/>
</dbReference>
<keyword evidence="7" id="KW-1185">Reference proteome</keyword>
<protein>
    <recommendedName>
        <fullName evidence="5">Putative 3-methyladenine DNA glycosylase</fullName>
        <ecNumber evidence="5">3.2.2.-</ecNumber>
    </recommendedName>
</protein>
<dbReference type="GO" id="GO:0006284">
    <property type="term" value="P:base-excision repair"/>
    <property type="evidence" value="ECO:0007669"/>
    <property type="project" value="InterPro"/>
</dbReference>
<evidence type="ECO:0000313" key="6">
    <source>
        <dbReference type="EMBL" id="PWE55611.1"/>
    </source>
</evidence>
<dbReference type="InterPro" id="IPR003180">
    <property type="entry name" value="MPG"/>
</dbReference>
<dbReference type="Gene3D" id="3.10.300.10">
    <property type="entry name" value="Methylpurine-DNA glycosylase (MPG)"/>
    <property type="match status" value="1"/>
</dbReference>
<dbReference type="EMBL" id="QFBC01000005">
    <property type="protein sequence ID" value="PWE55611.1"/>
    <property type="molecule type" value="Genomic_DNA"/>
</dbReference>
<dbReference type="InterPro" id="IPR036995">
    <property type="entry name" value="MPG_sf"/>
</dbReference>
<dbReference type="NCBIfam" id="TIGR00567">
    <property type="entry name" value="3mg"/>
    <property type="match status" value="1"/>
</dbReference>
<comment type="caution">
    <text evidence="6">The sequence shown here is derived from an EMBL/GenBank/DDBJ whole genome shotgun (WGS) entry which is preliminary data.</text>
</comment>
<gene>
    <name evidence="6" type="ORF">DEM27_13050</name>
</gene>
<proteinExistence type="inferred from homology"/>
<dbReference type="Pfam" id="PF02245">
    <property type="entry name" value="Pur_DNA_glyco"/>
    <property type="match status" value="1"/>
</dbReference>
<dbReference type="SUPFAM" id="SSF50486">
    <property type="entry name" value="FMT C-terminal domain-like"/>
    <property type="match status" value="1"/>
</dbReference>
<evidence type="ECO:0000256" key="2">
    <source>
        <dbReference type="ARBA" id="ARBA00022763"/>
    </source>
</evidence>
<keyword evidence="4 5" id="KW-0234">DNA repair</keyword>
<dbReference type="FunFam" id="3.10.300.10:FF:000001">
    <property type="entry name" value="Putative 3-methyladenine DNA glycosylase"/>
    <property type="match status" value="1"/>
</dbReference>
<evidence type="ECO:0000313" key="7">
    <source>
        <dbReference type="Proteomes" id="UP000245252"/>
    </source>
</evidence>
<dbReference type="PANTHER" id="PTHR10429:SF0">
    <property type="entry name" value="DNA-3-METHYLADENINE GLYCOSYLASE"/>
    <property type="match status" value="1"/>
</dbReference>
<evidence type="ECO:0000256" key="4">
    <source>
        <dbReference type="ARBA" id="ARBA00023204"/>
    </source>
</evidence>
<dbReference type="AlphaFoldDB" id="A0A2U2DQP6"/>
<organism evidence="6 7">
    <name type="scientific">Metarhizobium album</name>
    <dbReference type="NCBI Taxonomy" id="2182425"/>
    <lineage>
        <taxon>Bacteria</taxon>
        <taxon>Pseudomonadati</taxon>
        <taxon>Pseudomonadota</taxon>
        <taxon>Alphaproteobacteria</taxon>
        <taxon>Hyphomicrobiales</taxon>
        <taxon>Rhizobiaceae</taxon>
        <taxon>Metarhizobium</taxon>
    </lineage>
</organism>
<accession>A0A2U2DQP6</accession>
<comment type="similarity">
    <text evidence="1 5">Belongs to the DNA glycosylase MPG family.</text>
</comment>